<dbReference type="Gene3D" id="3.10.129.10">
    <property type="entry name" value="Hotdog Thioesterase"/>
    <property type="match status" value="1"/>
</dbReference>
<name>A0A2M9A5R8_9BACT</name>
<dbReference type="RefSeq" id="WP_100425071.1">
    <property type="nucleotide sequence ID" value="NZ_JAXFBG010000066.1"/>
</dbReference>
<dbReference type="Pfam" id="PF22817">
    <property type="entry name" value="ApeP-like"/>
    <property type="match status" value="1"/>
</dbReference>
<sequence>MTEFDTHEKVAALVPHKGHMHLLDRVISYDFEKTEVETEVDITEKSMFFEESYGGVPVWIGFEYMAQSVSVMMGLVGLKTNTPPKMGFILSVTNFKSETNVFPVGSTVHIWVHQTVRMDMAVTFEGKIFVNDNLVATATMNTVEVDDPKKTLGV</sequence>
<keyword evidence="2" id="KW-1185">Reference proteome</keyword>
<dbReference type="AlphaFoldDB" id="A0A2M9A5R8"/>
<evidence type="ECO:0000313" key="2">
    <source>
        <dbReference type="Proteomes" id="UP000231134"/>
    </source>
</evidence>
<protein>
    <submittedName>
        <fullName evidence="1">FabA-like protein</fullName>
    </submittedName>
</protein>
<dbReference type="Proteomes" id="UP000231134">
    <property type="component" value="Unassembled WGS sequence"/>
</dbReference>
<comment type="caution">
    <text evidence="1">The sequence shown here is derived from an EMBL/GenBank/DDBJ whole genome shotgun (WGS) entry which is preliminary data.</text>
</comment>
<accession>A0A2M9A5R8</accession>
<dbReference type="InterPro" id="IPR016776">
    <property type="entry name" value="ApeP-like_dehydratase"/>
</dbReference>
<organism evidence="1 2">
    <name type="scientific">Hallerella succinigenes</name>
    <dbReference type="NCBI Taxonomy" id="1896222"/>
    <lineage>
        <taxon>Bacteria</taxon>
        <taxon>Pseudomonadati</taxon>
        <taxon>Fibrobacterota</taxon>
        <taxon>Fibrobacteria</taxon>
        <taxon>Fibrobacterales</taxon>
        <taxon>Fibrobacteraceae</taxon>
        <taxon>Hallerella</taxon>
    </lineage>
</organism>
<dbReference type="InterPro" id="IPR029069">
    <property type="entry name" value="HotDog_dom_sf"/>
</dbReference>
<reference evidence="1 2" key="1">
    <citation type="submission" date="2017-11" db="EMBL/GenBank/DDBJ databases">
        <title>Animal gut microbial communities from fecal samples from Wisconsin, USA.</title>
        <authorList>
            <person name="Neumann A."/>
        </authorList>
    </citation>
    <scope>NUCLEOTIDE SEQUENCE [LARGE SCALE GENOMIC DNA]</scope>
    <source>
        <strain evidence="1 2">UWS3</strain>
    </source>
</reference>
<proteinExistence type="predicted"/>
<evidence type="ECO:0000313" key="1">
    <source>
        <dbReference type="EMBL" id="PJJ41061.1"/>
    </source>
</evidence>
<dbReference type="EMBL" id="PGEX01000001">
    <property type="protein sequence ID" value="PJJ41061.1"/>
    <property type="molecule type" value="Genomic_DNA"/>
</dbReference>
<gene>
    <name evidence="1" type="ORF">BGX16_1016</name>
</gene>
<dbReference type="OrthoDB" id="9800188at2"/>
<dbReference type="SUPFAM" id="SSF54637">
    <property type="entry name" value="Thioesterase/thiol ester dehydrase-isomerase"/>
    <property type="match status" value="1"/>
</dbReference>